<dbReference type="OrthoDB" id="292013at2"/>
<dbReference type="GO" id="GO:0004519">
    <property type="term" value="F:endonuclease activity"/>
    <property type="evidence" value="ECO:0007669"/>
    <property type="project" value="UniProtKB-KW"/>
</dbReference>
<organism evidence="3 4">
    <name type="scientific">Rubellimicrobium rubrum</name>
    <dbReference type="NCBI Taxonomy" id="2585369"/>
    <lineage>
        <taxon>Bacteria</taxon>
        <taxon>Pseudomonadati</taxon>
        <taxon>Pseudomonadota</taxon>
        <taxon>Alphaproteobacteria</taxon>
        <taxon>Rhodobacterales</taxon>
        <taxon>Roseobacteraceae</taxon>
        <taxon>Rubellimicrobium</taxon>
    </lineage>
</organism>
<proteinExistence type="predicted"/>
<accession>A0A5C4N2R1</accession>
<dbReference type="InterPro" id="IPR036691">
    <property type="entry name" value="Endo/exonu/phosph_ase_sf"/>
</dbReference>
<feature type="region of interest" description="Disordered" evidence="1">
    <location>
        <begin position="272"/>
        <end position="298"/>
    </location>
</feature>
<keyword evidence="3" id="KW-0378">Hydrolase</keyword>
<dbReference type="Pfam" id="PF03372">
    <property type="entry name" value="Exo_endo_phos"/>
    <property type="match status" value="1"/>
</dbReference>
<feature type="domain" description="Endonuclease/exonuclease/phosphatase" evidence="2">
    <location>
        <begin position="45"/>
        <end position="329"/>
    </location>
</feature>
<dbReference type="GO" id="GO:0004527">
    <property type="term" value="F:exonuclease activity"/>
    <property type="evidence" value="ECO:0007669"/>
    <property type="project" value="UniProtKB-KW"/>
</dbReference>
<dbReference type="Proteomes" id="UP000305887">
    <property type="component" value="Unassembled WGS sequence"/>
</dbReference>
<evidence type="ECO:0000313" key="3">
    <source>
        <dbReference type="EMBL" id="TNC51674.1"/>
    </source>
</evidence>
<dbReference type="AlphaFoldDB" id="A0A5C4N2R1"/>
<dbReference type="Gene3D" id="3.60.10.10">
    <property type="entry name" value="Endonuclease/exonuclease/phosphatase"/>
    <property type="match status" value="1"/>
</dbReference>
<reference evidence="3 4" key="1">
    <citation type="submission" date="2019-06" db="EMBL/GenBank/DDBJ databases">
        <title>YIM 131921 draft genome.</title>
        <authorList>
            <person name="Jiang L."/>
        </authorList>
    </citation>
    <scope>NUCLEOTIDE SEQUENCE [LARGE SCALE GENOMIC DNA]</scope>
    <source>
        <strain evidence="3 4">YIM 131921</strain>
    </source>
</reference>
<keyword evidence="3" id="KW-0540">Nuclease</keyword>
<evidence type="ECO:0000256" key="1">
    <source>
        <dbReference type="SAM" id="MobiDB-lite"/>
    </source>
</evidence>
<sequence length="352" mass="37309">MSAALALAPNLLVAEPVRIATWGADLSRDGPGLLLRDIVRDKDEGVDGVAAVLAELRPDILLLTDMDWDCDGAALTALAERLAEDALDYPYRLALAPNAGLPSGLDLDGNGRLGEARDAQGYGRFMGEGGMALLSRWPLGEVTDLSGLLWRDLPGARLPRRDGQPFPSAEAQAAQRLSSTGHWIVPVVAPDGVLTVLAWSGASPVFDGPEDMNGLRNADELALWRLVLDGVWGPVPPDAVLLGNANLDPVDSEGLRADMAALLADARLQDPRPESEGARIASGAGQAGNPALDTVDWPEIDGPGNLRVSYVLPARRWRVTGSGVVWPRPDDPLTPAVEAAGAHRLVWVDLDR</sequence>
<evidence type="ECO:0000259" key="2">
    <source>
        <dbReference type="Pfam" id="PF03372"/>
    </source>
</evidence>
<dbReference type="SUPFAM" id="SSF56219">
    <property type="entry name" value="DNase I-like"/>
    <property type="match status" value="1"/>
</dbReference>
<comment type="caution">
    <text evidence="3">The sequence shown here is derived from an EMBL/GenBank/DDBJ whole genome shotgun (WGS) entry which is preliminary data.</text>
</comment>
<name>A0A5C4N2R1_9RHOB</name>
<keyword evidence="4" id="KW-1185">Reference proteome</keyword>
<evidence type="ECO:0000313" key="4">
    <source>
        <dbReference type="Proteomes" id="UP000305887"/>
    </source>
</evidence>
<dbReference type="EMBL" id="VDFU01000004">
    <property type="protein sequence ID" value="TNC51674.1"/>
    <property type="molecule type" value="Genomic_DNA"/>
</dbReference>
<gene>
    <name evidence="3" type="ORF">FHG66_04830</name>
</gene>
<keyword evidence="3" id="KW-0269">Exonuclease</keyword>
<keyword evidence="3" id="KW-0255">Endonuclease</keyword>
<dbReference type="InterPro" id="IPR005135">
    <property type="entry name" value="Endo/exonuclease/phosphatase"/>
</dbReference>
<protein>
    <submittedName>
        <fullName evidence="3">Endonuclease/exonuclease/phosphatase family protein</fullName>
    </submittedName>
</protein>